<evidence type="ECO:0000313" key="4">
    <source>
        <dbReference type="EMBL" id="MCV7419322.1"/>
    </source>
</evidence>
<dbReference type="EMBL" id="JACKVK010000001">
    <property type="protein sequence ID" value="MCV7419322.1"/>
    <property type="molecule type" value="Genomic_DNA"/>
</dbReference>
<dbReference type="Pfam" id="PF26345">
    <property type="entry name" value="ScoMcrA_N"/>
    <property type="match status" value="1"/>
</dbReference>
<sequence length="397" mass="44568">MGISLSSVTRPAVLQAIQRYDELGQQGFFDEYHFSHALEYFLVEDGRDYDSKAIVGVAHGFATGDFKESSDFSGGKPVAERLRALGFTVTEKSDWTPTENRAVVASYLAMLTLELHGTPFNKSAENARLREHLHGRSHKSIEFKYQNISAVLAQNNLFYIDGYKPAHHIQRSLRDEVVRQLEVDSVLDRAMATRAEEMAIDVPRQTADELRVVDPPKITLVTSKWQPREIGIKRDYSTRDTANRKLGLAGEFAVVAYEKARLVLEGRPDLAEGVMHESVTRGDGLGYDVRSFDSDGADRYIEVKTTMQGREVPFFVSRYEVAASTYFDEKYYLYRLFKYGSTDQGMYVIRGPLSESCDLRAETLVGAPRLTPRDHPLDSALRGPSLSTTTPALEGQS</sequence>
<reference evidence="4" key="1">
    <citation type="submission" date="2020-07" db="EMBL/GenBank/DDBJ databases">
        <authorList>
            <person name="Pettersson B.M.F."/>
            <person name="Behra P.R.K."/>
            <person name="Ramesh M."/>
            <person name="Das S."/>
            <person name="Dasgupta S."/>
            <person name="Kirsebom L.A."/>
        </authorList>
    </citation>
    <scope>NUCLEOTIDE SEQUENCE</scope>
    <source>
        <strain evidence="4">DSM 44838</strain>
    </source>
</reference>
<evidence type="ECO:0000259" key="2">
    <source>
        <dbReference type="Pfam" id="PF13020"/>
    </source>
</evidence>
<reference evidence="4" key="2">
    <citation type="journal article" date="2022" name="BMC Genomics">
        <title>Comparative genome analysis of mycobacteria focusing on tRNA and non-coding RNA.</title>
        <authorList>
            <person name="Behra P.R.K."/>
            <person name="Pettersson B.M.F."/>
            <person name="Ramesh M."/>
            <person name="Das S."/>
            <person name="Dasgupta S."/>
            <person name="Kirsebom L.A."/>
        </authorList>
    </citation>
    <scope>NUCLEOTIDE SEQUENCE</scope>
    <source>
        <strain evidence="4">DSM 44838</strain>
    </source>
</reference>
<comment type="caution">
    <text evidence="4">The sequence shown here is derived from an EMBL/GenBank/DDBJ whole genome shotgun (WGS) entry which is preliminary data.</text>
</comment>
<feature type="compositionally biased region" description="Polar residues" evidence="1">
    <location>
        <begin position="385"/>
        <end position="397"/>
    </location>
</feature>
<dbReference type="InterPro" id="IPR024975">
    <property type="entry name" value="NOV_C"/>
</dbReference>
<dbReference type="RefSeq" id="WP_263994079.1">
    <property type="nucleotide sequence ID" value="NZ_JACKVK010000001.1"/>
</dbReference>
<dbReference type="Pfam" id="PF13020">
    <property type="entry name" value="NOV_C"/>
    <property type="match status" value="1"/>
</dbReference>
<gene>
    <name evidence="4" type="ORF">H7K45_02100</name>
</gene>
<protein>
    <submittedName>
        <fullName evidence="4">DUF3883 domain-containing protein</fullName>
    </submittedName>
</protein>
<dbReference type="AlphaFoldDB" id="A0A9X2YHF4"/>
<dbReference type="InterPro" id="IPR058807">
    <property type="entry name" value="ScoMcrA_N"/>
</dbReference>
<accession>A0A9X2YHF4</accession>
<feature type="domain" description="ScoMcrA-like N-terminal head" evidence="3">
    <location>
        <begin position="6"/>
        <end position="91"/>
    </location>
</feature>
<evidence type="ECO:0000313" key="5">
    <source>
        <dbReference type="Proteomes" id="UP001141629"/>
    </source>
</evidence>
<keyword evidence="5" id="KW-1185">Reference proteome</keyword>
<evidence type="ECO:0000259" key="3">
    <source>
        <dbReference type="Pfam" id="PF26345"/>
    </source>
</evidence>
<organism evidence="4 5">
    <name type="scientific">Mycobacterium yunnanensis</name>
    <dbReference type="NCBI Taxonomy" id="368477"/>
    <lineage>
        <taxon>Bacteria</taxon>
        <taxon>Bacillati</taxon>
        <taxon>Actinomycetota</taxon>
        <taxon>Actinomycetes</taxon>
        <taxon>Mycobacteriales</taxon>
        <taxon>Mycobacteriaceae</taxon>
        <taxon>Mycobacterium</taxon>
    </lineage>
</organism>
<name>A0A9X2YHF4_9MYCO</name>
<dbReference type="Proteomes" id="UP001141629">
    <property type="component" value="Unassembled WGS sequence"/>
</dbReference>
<feature type="region of interest" description="Disordered" evidence="1">
    <location>
        <begin position="368"/>
        <end position="397"/>
    </location>
</feature>
<proteinExistence type="predicted"/>
<evidence type="ECO:0000256" key="1">
    <source>
        <dbReference type="SAM" id="MobiDB-lite"/>
    </source>
</evidence>
<feature type="domain" description="Protein NO VEIN C-terminal" evidence="2">
    <location>
        <begin position="251"/>
        <end position="344"/>
    </location>
</feature>